<keyword evidence="1" id="KW-0472">Membrane</keyword>
<dbReference type="EMBL" id="BAABGT010000024">
    <property type="protein sequence ID" value="GAA4541556.1"/>
    <property type="molecule type" value="Genomic_DNA"/>
</dbReference>
<dbReference type="Proteomes" id="UP001501598">
    <property type="component" value="Unassembled WGS sequence"/>
</dbReference>
<keyword evidence="1" id="KW-1133">Transmembrane helix</keyword>
<evidence type="ECO:0000313" key="3">
    <source>
        <dbReference type="Proteomes" id="UP001501598"/>
    </source>
</evidence>
<name>A0ABP8RKU8_9PSEU</name>
<feature type="transmembrane region" description="Helical" evidence="1">
    <location>
        <begin position="12"/>
        <end position="34"/>
    </location>
</feature>
<evidence type="ECO:0000256" key="1">
    <source>
        <dbReference type="SAM" id="Phobius"/>
    </source>
</evidence>
<feature type="transmembrane region" description="Helical" evidence="1">
    <location>
        <begin position="113"/>
        <end position="133"/>
    </location>
</feature>
<comment type="caution">
    <text evidence="2">The sequence shown here is derived from an EMBL/GenBank/DDBJ whole genome shotgun (WGS) entry which is preliminary data.</text>
</comment>
<protein>
    <submittedName>
        <fullName evidence="2">Uncharacterized protein</fullName>
    </submittedName>
</protein>
<proteinExistence type="predicted"/>
<keyword evidence="1" id="KW-0812">Transmembrane</keyword>
<sequence>MTEKTAPPELRRVTTLLLVNLGLSALLALLFLIFHSVLLDYQAAHIGAGADREALSIGLWSRVGGVVVIGLVYVVLLRRIRAGHRRAFVRVLIISVVSLLGIAYLLSTGQYPVWVEVEQAVQAVVLVALLWAVTRPAVRAHFAAPTAPSAATPPR</sequence>
<feature type="transmembrane region" description="Helical" evidence="1">
    <location>
        <begin position="88"/>
        <end position="107"/>
    </location>
</feature>
<organism evidence="2 3">
    <name type="scientific">Pseudonocardia xishanensis</name>
    <dbReference type="NCBI Taxonomy" id="630995"/>
    <lineage>
        <taxon>Bacteria</taxon>
        <taxon>Bacillati</taxon>
        <taxon>Actinomycetota</taxon>
        <taxon>Actinomycetes</taxon>
        <taxon>Pseudonocardiales</taxon>
        <taxon>Pseudonocardiaceae</taxon>
        <taxon>Pseudonocardia</taxon>
    </lineage>
</organism>
<evidence type="ECO:0000313" key="2">
    <source>
        <dbReference type="EMBL" id="GAA4541556.1"/>
    </source>
</evidence>
<gene>
    <name evidence="2" type="ORF">GCM10023175_15620</name>
</gene>
<reference evidence="3" key="1">
    <citation type="journal article" date="2019" name="Int. J. Syst. Evol. Microbiol.">
        <title>The Global Catalogue of Microorganisms (GCM) 10K type strain sequencing project: providing services to taxonomists for standard genome sequencing and annotation.</title>
        <authorList>
            <consortium name="The Broad Institute Genomics Platform"/>
            <consortium name="The Broad Institute Genome Sequencing Center for Infectious Disease"/>
            <person name="Wu L."/>
            <person name="Ma J."/>
        </authorList>
    </citation>
    <scope>NUCLEOTIDE SEQUENCE [LARGE SCALE GENOMIC DNA]</scope>
    <source>
        <strain evidence="3">JCM 17906</strain>
    </source>
</reference>
<dbReference type="RefSeq" id="WP_345414208.1">
    <property type="nucleotide sequence ID" value="NZ_BAABGT010000024.1"/>
</dbReference>
<keyword evidence="3" id="KW-1185">Reference proteome</keyword>
<accession>A0ABP8RKU8</accession>
<feature type="transmembrane region" description="Helical" evidence="1">
    <location>
        <begin position="54"/>
        <end position="76"/>
    </location>
</feature>